<dbReference type="InterPro" id="IPR000917">
    <property type="entry name" value="Sulfatase_N"/>
</dbReference>
<dbReference type="SUPFAM" id="SSF53649">
    <property type="entry name" value="Alkaline phosphatase-like"/>
    <property type="match status" value="1"/>
</dbReference>
<dbReference type="GO" id="GO:0046872">
    <property type="term" value="F:metal ion binding"/>
    <property type="evidence" value="ECO:0007669"/>
    <property type="project" value="UniProtKB-KW"/>
</dbReference>
<evidence type="ECO:0000313" key="4">
    <source>
        <dbReference type="EMBL" id="NYE82512.1"/>
    </source>
</evidence>
<name>A0A7Y9ISY6_9BURK</name>
<comment type="caution">
    <text evidence="4">The sequence shown here is derived from an EMBL/GenBank/DDBJ whole genome shotgun (WGS) entry which is preliminary data.</text>
</comment>
<dbReference type="Pfam" id="PF00884">
    <property type="entry name" value="Sulfatase"/>
    <property type="match status" value="1"/>
</dbReference>
<dbReference type="RefSeq" id="WP_179585466.1">
    <property type="nucleotide sequence ID" value="NZ_JACBYR010000001.1"/>
</dbReference>
<dbReference type="Gene3D" id="3.40.720.10">
    <property type="entry name" value="Alkaline Phosphatase, subunit A"/>
    <property type="match status" value="1"/>
</dbReference>
<feature type="domain" description="Sulfatase N-terminal" evidence="3">
    <location>
        <begin position="5"/>
        <end position="380"/>
    </location>
</feature>
<keyword evidence="5" id="KW-1185">Reference proteome</keyword>
<accession>A0A7Y9ISY6</accession>
<protein>
    <submittedName>
        <fullName evidence="4">Arylsulfatase A-like enzyme</fullName>
    </submittedName>
</protein>
<dbReference type="AlphaFoldDB" id="A0A7Y9ISY6"/>
<evidence type="ECO:0000259" key="3">
    <source>
        <dbReference type="Pfam" id="PF00884"/>
    </source>
</evidence>
<dbReference type="InterPro" id="IPR017850">
    <property type="entry name" value="Alkaline_phosphatase_core_sf"/>
</dbReference>
<dbReference type="PANTHER" id="PTHR45953">
    <property type="entry name" value="IDURONATE 2-SULFATASE"/>
    <property type="match status" value="1"/>
</dbReference>
<reference evidence="4 5" key="1">
    <citation type="submission" date="2020-07" db="EMBL/GenBank/DDBJ databases">
        <title>Genomic Encyclopedia of Type Strains, Phase IV (KMG-V): Genome sequencing to study the core and pangenomes of soil and plant-associated prokaryotes.</title>
        <authorList>
            <person name="Whitman W."/>
        </authorList>
    </citation>
    <scope>NUCLEOTIDE SEQUENCE [LARGE SCALE GENOMIC DNA]</scope>
    <source>
        <strain evidence="4 5">SAS40</strain>
    </source>
</reference>
<keyword evidence="1" id="KW-0479">Metal-binding</keyword>
<organism evidence="4 5">
    <name type="scientific">Pigmentiphaga litoralis</name>
    <dbReference type="NCBI Taxonomy" id="516702"/>
    <lineage>
        <taxon>Bacteria</taxon>
        <taxon>Pseudomonadati</taxon>
        <taxon>Pseudomonadota</taxon>
        <taxon>Betaproteobacteria</taxon>
        <taxon>Burkholderiales</taxon>
        <taxon>Alcaligenaceae</taxon>
        <taxon>Pigmentiphaga</taxon>
    </lineage>
</organism>
<dbReference type="PANTHER" id="PTHR45953:SF1">
    <property type="entry name" value="IDURONATE 2-SULFATASE"/>
    <property type="match status" value="1"/>
</dbReference>
<keyword evidence="2" id="KW-0378">Hydrolase</keyword>
<gene>
    <name evidence="4" type="ORF">FHW18_001783</name>
</gene>
<evidence type="ECO:0000256" key="1">
    <source>
        <dbReference type="ARBA" id="ARBA00022723"/>
    </source>
</evidence>
<dbReference type="EMBL" id="JACBYR010000001">
    <property type="protein sequence ID" value="NYE82512.1"/>
    <property type="molecule type" value="Genomic_DNA"/>
</dbReference>
<proteinExistence type="predicted"/>
<dbReference type="GO" id="GO:0008484">
    <property type="term" value="F:sulfuric ester hydrolase activity"/>
    <property type="evidence" value="ECO:0007669"/>
    <property type="project" value="TreeGrafter"/>
</dbReference>
<dbReference type="GO" id="GO:0005737">
    <property type="term" value="C:cytoplasm"/>
    <property type="evidence" value="ECO:0007669"/>
    <property type="project" value="TreeGrafter"/>
</dbReference>
<sequence>MKKTKNVLFVMCDQLRADYLGCYGHPTIKTPHIDALAQRGTSFTRAYCASPTCGPSRMSFYSGRSMFSHGAVWNFMPMSIREQMLGDLLRPYGVPVALAGKTHYAPDDEAAKRLHIPPDVMTHIQEGGFEVADRYEGHADPGGDHPYVAYLKDHGYGADPWKEHVMSAMAEDGTLASGWQMRNVHLPARVREEHSETAYTTDVAIDYIRRQGDTPWCLHLSYIKPHWPYLAPAPYHNMYGPEDCLETVKSAGEQEDPHPVHAAYMKHGESVAFARDEVAAKVKVAYMGLVSQIDAHIGRLMASLRDLNQLDNTLIVFTADHGDYLGDHWLGEKDLFHDASARIPMILVDPDAATSSKGLRSDALVEAIDVVPTILEAFDVPLPAHLLEGRSLLALTRGSDVTWRDAAISEIDYAFREARLELGQDPRRCRGYMVRTNRWKYVFWEGFREQLFDLAEDPQELHDLGALGSTQQERARHKNILFEWMRARKLSVTVPDERICISRHTIEPAHGIEIGVW</sequence>
<evidence type="ECO:0000313" key="5">
    <source>
        <dbReference type="Proteomes" id="UP000542125"/>
    </source>
</evidence>
<evidence type="ECO:0000256" key="2">
    <source>
        <dbReference type="ARBA" id="ARBA00022801"/>
    </source>
</evidence>
<dbReference type="Proteomes" id="UP000542125">
    <property type="component" value="Unassembled WGS sequence"/>
</dbReference>